<gene>
    <name evidence="1" type="primary">SI:DKEY-10H3.2</name>
</gene>
<dbReference type="AlphaFoldDB" id="A0A1A8CH14"/>
<reference evidence="1" key="2">
    <citation type="submission" date="2016-06" db="EMBL/GenBank/DDBJ databases">
        <title>The genome of a short-lived fish provides insights into sex chromosome evolution and the genetic control of aging.</title>
        <authorList>
            <person name="Reichwald K."/>
            <person name="Felder M."/>
            <person name="Petzold A."/>
            <person name="Koch P."/>
            <person name="Groth M."/>
            <person name="Platzer M."/>
        </authorList>
    </citation>
    <scope>NUCLEOTIDE SEQUENCE</scope>
    <source>
        <tissue evidence="1">Brain</tissue>
    </source>
</reference>
<reference evidence="1" key="1">
    <citation type="submission" date="2016-05" db="EMBL/GenBank/DDBJ databases">
        <authorList>
            <person name="Lavstsen T."/>
            <person name="Jespersen J.S."/>
        </authorList>
    </citation>
    <scope>NUCLEOTIDE SEQUENCE</scope>
    <source>
        <tissue evidence="1">Brain</tissue>
    </source>
</reference>
<proteinExistence type="predicted"/>
<accession>A0A1A8CH14</accession>
<protein>
    <submittedName>
        <fullName evidence="1">Si:dkey-10h3.2</fullName>
    </submittedName>
</protein>
<name>A0A1A8CH14_NOTKA</name>
<dbReference type="EMBL" id="HADZ01014417">
    <property type="protein sequence ID" value="SBP78358.1"/>
    <property type="molecule type" value="Transcribed_RNA"/>
</dbReference>
<sequence>TDASQSKIDFAPHVSLAMLHWAEQYCVLSITALYWLGG</sequence>
<feature type="non-terminal residue" evidence="1">
    <location>
        <position position="38"/>
    </location>
</feature>
<evidence type="ECO:0000313" key="1">
    <source>
        <dbReference type="EMBL" id="SBP78358.1"/>
    </source>
</evidence>
<feature type="non-terminal residue" evidence="1">
    <location>
        <position position="1"/>
    </location>
</feature>
<organism evidence="1">
    <name type="scientific">Nothobranchius kadleci</name>
    <name type="common">African annual killifish</name>
    <dbReference type="NCBI Taxonomy" id="1051664"/>
    <lineage>
        <taxon>Eukaryota</taxon>
        <taxon>Metazoa</taxon>
        <taxon>Chordata</taxon>
        <taxon>Craniata</taxon>
        <taxon>Vertebrata</taxon>
        <taxon>Euteleostomi</taxon>
        <taxon>Actinopterygii</taxon>
        <taxon>Neopterygii</taxon>
        <taxon>Teleostei</taxon>
        <taxon>Neoteleostei</taxon>
        <taxon>Acanthomorphata</taxon>
        <taxon>Ovalentaria</taxon>
        <taxon>Atherinomorphae</taxon>
        <taxon>Cyprinodontiformes</taxon>
        <taxon>Nothobranchiidae</taxon>
        <taxon>Nothobranchius</taxon>
    </lineage>
</organism>